<dbReference type="InterPro" id="IPR004443">
    <property type="entry name" value="YjeF_N_dom"/>
</dbReference>
<gene>
    <name evidence="17" type="primary">nnrD</name>
    <name evidence="21" type="ORF">DPV69_14325</name>
</gene>
<comment type="catalytic activity">
    <reaction evidence="2 18">
        <text>(6R)-NADPHX = (6S)-NADPHX</text>
        <dbReference type="Rhea" id="RHEA:32227"/>
        <dbReference type="ChEBI" id="CHEBI:64076"/>
        <dbReference type="ChEBI" id="CHEBI:64077"/>
        <dbReference type="EC" id="5.1.99.6"/>
    </reaction>
</comment>
<evidence type="ECO:0000256" key="2">
    <source>
        <dbReference type="ARBA" id="ARBA00000909"/>
    </source>
</evidence>
<feature type="binding site" evidence="17">
    <location>
        <position position="363"/>
    </location>
    <ligand>
        <name>(6S)-NADPHX</name>
        <dbReference type="ChEBI" id="CHEBI:64076"/>
    </ligand>
</feature>
<keyword evidence="12 17" id="KW-0456">Lyase</keyword>
<dbReference type="InterPro" id="IPR030677">
    <property type="entry name" value="Nnr"/>
</dbReference>
<evidence type="ECO:0000313" key="22">
    <source>
        <dbReference type="Proteomes" id="UP000284120"/>
    </source>
</evidence>
<evidence type="ECO:0000256" key="6">
    <source>
        <dbReference type="ARBA" id="ARBA00022741"/>
    </source>
</evidence>
<keyword evidence="5 18" id="KW-0479">Metal-binding</keyword>
<evidence type="ECO:0000256" key="14">
    <source>
        <dbReference type="ARBA" id="ARBA00025153"/>
    </source>
</evidence>
<comment type="function">
    <text evidence="14 18">Bifunctional enzyme that catalyzes the epimerization of the S- and R-forms of NAD(P)HX and the dehydration of the S-form of NAD(P)HX at the expense of ADP, which is converted to AMP. This allows the repair of both epimers of NAD(P)HX, a damaged form of NAD(P)H that is a result of enzymatic or heat-dependent hydration.</text>
</comment>
<feature type="binding site" evidence="17">
    <location>
        <position position="427"/>
    </location>
    <ligand>
        <name>AMP</name>
        <dbReference type="ChEBI" id="CHEBI:456215"/>
    </ligand>
</feature>
<accession>A0A443YS14</accession>
<dbReference type="EMBL" id="SAYW01000004">
    <property type="protein sequence ID" value="RWU06553.1"/>
    <property type="molecule type" value="Genomic_DNA"/>
</dbReference>
<dbReference type="InterPro" id="IPR036652">
    <property type="entry name" value="YjeF_N_dom_sf"/>
</dbReference>
<evidence type="ECO:0000256" key="5">
    <source>
        <dbReference type="ARBA" id="ARBA00022723"/>
    </source>
</evidence>
<evidence type="ECO:0000256" key="1">
    <source>
        <dbReference type="ARBA" id="ARBA00000013"/>
    </source>
</evidence>
<dbReference type="PANTHER" id="PTHR12592:SF0">
    <property type="entry name" value="ATP-DEPENDENT (S)-NAD(P)H-HYDRATE DEHYDRATASE"/>
    <property type="match status" value="1"/>
</dbReference>
<dbReference type="Proteomes" id="UP000284120">
    <property type="component" value="Unassembled WGS sequence"/>
</dbReference>
<evidence type="ECO:0000256" key="4">
    <source>
        <dbReference type="ARBA" id="ARBA00009524"/>
    </source>
</evidence>
<keyword evidence="10 17" id="KW-0520">NAD</keyword>
<feature type="binding site" evidence="17">
    <location>
        <position position="428"/>
    </location>
    <ligand>
        <name>(6S)-NADPHX</name>
        <dbReference type="ChEBI" id="CHEBI:64076"/>
    </ligand>
</feature>
<dbReference type="AlphaFoldDB" id="A0A443YS14"/>
<proteinExistence type="inferred from homology"/>
<dbReference type="CDD" id="cd01171">
    <property type="entry name" value="YXKO-related"/>
    <property type="match status" value="1"/>
</dbReference>
<comment type="catalytic activity">
    <reaction evidence="16 17 18">
        <text>(6S)-NADPHX + ADP = AMP + phosphate + NADPH + H(+)</text>
        <dbReference type="Rhea" id="RHEA:32235"/>
        <dbReference type="ChEBI" id="CHEBI:15378"/>
        <dbReference type="ChEBI" id="CHEBI:43474"/>
        <dbReference type="ChEBI" id="CHEBI:57783"/>
        <dbReference type="ChEBI" id="CHEBI:64076"/>
        <dbReference type="ChEBI" id="CHEBI:456215"/>
        <dbReference type="ChEBI" id="CHEBI:456216"/>
        <dbReference type="EC" id="4.2.1.136"/>
    </reaction>
</comment>
<keyword evidence="22" id="KW-1185">Reference proteome</keyword>
<dbReference type="GO" id="GO:0046496">
    <property type="term" value="P:nicotinamide nucleotide metabolic process"/>
    <property type="evidence" value="ECO:0007669"/>
    <property type="project" value="UniProtKB-UniRule"/>
</dbReference>
<dbReference type="PROSITE" id="PS51385">
    <property type="entry name" value="YJEF_N"/>
    <property type="match status" value="1"/>
</dbReference>
<dbReference type="PROSITE" id="PS01050">
    <property type="entry name" value="YJEF_C_2"/>
    <property type="match status" value="1"/>
</dbReference>
<comment type="similarity">
    <text evidence="3 18">In the N-terminal section; belongs to the NnrE/AIBP family.</text>
</comment>
<comment type="catalytic activity">
    <reaction evidence="1 18">
        <text>(6R)-NADHX = (6S)-NADHX</text>
        <dbReference type="Rhea" id="RHEA:32215"/>
        <dbReference type="ChEBI" id="CHEBI:64074"/>
        <dbReference type="ChEBI" id="CHEBI:64075"/>
        <dbReference type="EC" id="5.1.99.6"/>
    </reaction>
</comment>
<evidence type="ECO:0000256" key="3">
    <source>
        <dbReference type="ARBA" id="ARBA00006001"/>
    </source>
</evidence>
<comment type="similarity">
    <text evidence="4 18">In the C-terminal section; belongs to the NnrD/CARKD family.</text>
</comment>
<evidence type="ECO:0000256" key="13">
    <source>
        <dbReference type="ARBA" id="ARBA00023268"/>
    </source>
</evidence>
<dbReference type="NCBIfam" id="TIGR00196">
    <property type="entry name" value="yjeF_cterm"/>
    <property type="match status" value="1"/>
</dbReference>
<dbReference type="InterPro" id="IPR029056">
    <property type="entry name" value="Ribokinase-like"/>
</dbReference>
<evidence type="ECO:0000256" key="9">
    <source>
        <dbReference type="ARBA" id="ARBA00022958"/>
    </source>
</evidence>
<evidence type="ECO:0000256" key="11">
    <source>
        <dbReference type="ARBA" id="ARBA00023235"/>
    </source>
</evidence>
<dbReference type="GO" id="GO:0005524">
    <property type="term" value="F:ATP binding"/>
    <property type="evidence" value="ECO:0007669"/>
    <property type="project" value="UniProtKB-UniRule"/>
</dbReference>
<dbReference type="Pfam" id="PF01256">
    <property type="entry name" value="Carb_kinase"/>
    <property type="match status" value="1"/>
</dbReference>
<keyword evidence="8 17" id="KW-0521">NADP</keyword>
<dbReference type="SUPFAM" id="SSF53613">
    <property type="entry name" value="Ribokinase-like"/>
    <property type="match status" value="1"/>
</dbReference>
<dbReference type="GO" id="GO:0110051">
    <property type="term" value="P:metabolite repair"/>
    <property type="evidence" value="ECO:0007669"/>
    <property type="project" value="TreeGrafter"/>
</dbReference>
<dbReference type="Gene3D" id="3.40.1190.20">
    <property type="match status" value="1"/>
</dbReference>
<dbReference type="GO" id="GO:0052855">
    <property type="term" value="F:ADP-dependent NAD(P)H-hydrate dehydratase activity"/>
    <property type="evidence" value="ECO:0007669"/>
    <property type="project" value="UniProtKB-UniRule"/>
</dbReference>
<evidence type="ECO:0000259" key="19">
    <source>
        <dbReference type="PROSITE" id="PS51383"/>
    </source>
</evidence>
<evidence type="ECO:0000256" key="18">
    <source>
        <dbReference type="PIRNR" id="PIRNR017184"/>
    </source>
</evidence>
<evidence type="ECO:0000256" key="17">
    <source>
        <dbReference type="HAMAP-Rule" id="MF_01965"/>
    </source>
</evidence>
<comment type="cofactor">
    <cofactor evidence="18">
        <name>K(+)</name>
        <dbReference type="ChEBI" id="CHEBI:29103"/>
    </cofactor>
    <text evidence="18">Binds 1 potassium ion per subunit.</text>
</comment>
<dbReference type="EC" id="4.2.1.136" evidence="17"/>
<dbReference type="HAMAP" id="MF_01965">
    <property type="entry name" value="NADHX_dehydratase"/>
    <property type="match status" value="1"/>
</dbReference>
<evidence type="ECO:0000256" key="8">
    <source>
        <dbReference type="ARBA" id="ARBA00022857"/>
    </source>
</evidence>
<evidence type="ECO:0000259" key="20">
    <source>
        <dbReference type="PROSITE" id="PS51385"/>
    </source>
</evidence>
<dbReference type="PROSITE" id="PS51383">
    <property type="entry name" value="YJEF_C_3"/>
    <property type="match status" value="1"/>
</dbReference>
<comment type="catalytic activity">
    <reaction evidence="15 17 18">
        <text>(6S)-NADHX + ADP = AMP + phosphate + NADH + H(+)</text>
        <dbReference type="Rhea" id="RHEA:32223"/>
        <dbReference type="ChEBI" id="CHEBI:15378"/>
        <dbReference type="ChEBI" id="CHEBI:43474"/>
        <dbReference type="ChEBI" id="CHEBI:57945"/>
        <dbReference type="ChEBI" id="CHEBI:64074"/>
        <dbReference type="ChEBI" id="CHEBI:456215"/>
        <dbReference type="ChEBI" id="CHEBI:456216"/>
        <dbReference type="EC" id="4.2.1.136"/>
    </reaction>
</comment>
<evidence type="ECO:0000256" key="12">
    <source>
        <dbReference type="ARBA" id="ARBA00023239"/>
    </source>
</evidence>
<dbReference type="GO" id="GO:0052856">
    <property type="term" value="F:NAD(P)HX epimerase activity"/>
    <property type="evidence" value="ECO:0007669"/>
    <property type="project" value="UniProtKB-EC"/>
</dbReference>
<dbReference type="PIRSF" id="PIRSF017184">
    <property type="entry name" value="Nnr"/>
    <property type="match status" value="1"/>
</dbReference>
<dbReference type="InterPro" id="IPR000631">
    <property type="entry name" value="CARKD"/>
</dbReference>
<comment type="function">
    <text evidence="17">Catalyzes the dehydration of the S-form of NAD(P)HX at the expense of ADP, which is converted to AMP. Together with NAD(P)HX epimerase, which catalyzes the epimerization of the S- and R-forms, the enzyme allows the repair of both epimers of NAD(P)HX, a damaged form of NAD(P)H that is a result of enzymatic or heat-dependent hydration.</text>
</comment>
<comment type="subunit">
    <text evidence="17">Homotetramer.</text>
</comment>
<keyword evidence="13" id="KW-0511">Multifunctional enzyme</keyword>
<dbReference type="Gene3D" id="3.40.50.10260">
    <property type="entry name" value="YjeF N-terminal domain"/>
    <property type="match status" value="1"/>
</dbReference>
<name>A0A443YS14_9SPHI</name>
<feature type="domain" description="YjeF N-terminal" evidence="20">
    <location>
        <begin position="1"/>
        <end position="209"/>
    </location>
</feature>
<evidence type="ECO:0000256" key="16">
    <source>
        <dbReference type="ARBA" id="ARBA00049209"/>
    </source>
</evidence>
<keyword evidence="9 18" id="KW-0630">Potassium</keyword>
<keyword evidence="11 18" id="KW-0413">Isomerase</keyword>
<feature type="domain" description="YjeF C-terminal" evidence="19">
    <location>
        <begin position="219"/>
        <end position="485"/>
    </location>
</feature>
<evidence type="ECO:0000256" key="15">
    <source>
        <dbReference type="ARBA" id="ARBA00048238"/>
    </source>
</evidence>
<comment type="cofactor">
    <cofactor evidence="17">
        <name>Mg(2+)</name>
        <dbReference type="ChEBI" id="CHEBI:18420"/>
    </cofactor>
</comment>
<keyword evidence="7 17" id="KW-0067">ATP-binding</keyword>
<dbReference type="PROSITE" id="PS01049">
    <property type="entry name" value="YJEF_C_1"/>
    <property type="match status" value="1"/>
</dbReference>
<keyword evidence="6 17" id="KW-0547">Nucleotide-binding</keyword>
<evidence type="ECO:0000256" key="7">
    <source>
        <dbReference type="ARBA" id="ARBA00022840"/>
    </source>
</evidence>
<feature type="binding site" evidence="17">
    <location>
        <position position="313"/>
    </location>
    <ligand>
        <name>(6S)-NADPHX</name>
        <dbReference type="ChEBI" id="CHEBI:64076"/>
    </ligand>
</feature>
<dbReference type="OrthoDB" id="9806925at2"/>
<dbReference type="GO" id="GO:0046872">
    <property type="term" value="F:metal ion binding"/>
    <property type="evidence" value="ECO:0007669"/>
    <property type="project" value="UniProtKB-UniRule"/>
</dbReference>
<sequence length="487" mass="52385">MRAVDAYTIQHQPIASIDLMEQVAAAFVTAFTAAYPHQQQAILVACGQGNNGGDGLAIASILAGKGFSNIRVLLTQFSQSPSADYLLNLERLKKTNPSIVLLTNPSELELLRDEIVIDALLGSGLNKPLSGTYAALVFAINQSGATIVSVDVPTGFSSEGEIQAPYQGIKADLAISFQLPKINFFFPESAEALKKFNVVPIGLKEDYIESLPSDWKLITNQWVSATLKPRENFSHKGTYGHVLMLAGNAETMGAALLATGAALHSGAGLVTACIPQSGLTALNVSLPEAMFLRREFLQKATLNKYQAVAIGPGLGVDKEQSQLLDYLLKQNQPLVLDADALNIIANNKHLLDKIPQKSIITPHLKEFDRLFGEHPNWWQRVETARQKAQALQIVIVLKNQYTFIALPTGEVCINPTGNPAMAQGGMGDVLTGMIASFMAQSYTCEQAAILGVYLHGKTGDALAENQGVIAASTLSKAIPKILRECHQ</sequence>
<reference evidence="21 22" key="1">
    <citation type="submission" date="2018-06" db="EMBL/GenBank/DDBJ databases">
        <title>Pedobacter endophyticus sp. nov., an endophytic bacterium isolated from a leaf of Triticum aestivum.</title>
        <authorList>
            <person name="Zhang L."/>
        </authorList>
    </citation>
    <scope>NUCLEOTIDE SEQUENCE [LARGE SCALE GENOMIC DNA]</scope>
    <source>
        <strain evidence="21 22">CM134L-2</strain>
    </source>
</reference>
<feature type="binding site" evidence="17">
    <location>
        <begin position="398"/>
        <end position="402"/>
    </location>
    <ligand>
        <name>AMP</name>
        <dbReference type="ChEBI" id="CHEBI:456215"/>
    </ligand>
</feature>
<feature type="binding site" evidence="17">
    <location>
        <position position="254"/>
    </location>
    <ligand>
        <name>(6S)-NADPHX</name>
        <dbReference type="ChEBI" id="CHEBI:64076"/>
    </ligand>
</feature>
<protein>
    <recommendedName>
        <fullName evidence="17">ADP-dependent (S)-NAD(P)H-hydrate dehydratase</fullName>
        <ecNumber evidence="17">4.2.1.136</ecNumber>
    </recommendedName>
    <alternativeName>
        <fullName evidence="17">ADP-dependent NAD(P)HX dehydratase</fullName>
    </alternativeName>
</protein>
<dbReference type="PANTHER" id="PTHR12592">
    <property type="entry name" value="ATP-DEPENDENT (S)-NAD(P)H-HYDRATE DEHYDRATASE FAMILY MEMBER"/>
    <property type="match status" value="1"/>
</dbReference>
<evidence type="ECO:0000256" key="10">
    <source>
        <dbReference type="ARBA" id="ARBA00023027"/>
    </source>
</evidence>
<dbReference type="Pfam" id="PF03853">
    <property type="entry name" value="YjeF_N"/>
    <property type="match status" value="1"/>
</dbReference>
<comment type="similarity">
    <text evidence="17">Belongs to the NnrD/CARKD family.</text>
</comment>
<evidence type="ECO:0000313" key="21">
    <source>
        <dbReference type="EMBL" id="RWU06553.1"/>
    </source>
</evidence>
<dbReference type="NCBIfam" id="TIGR00197">
    <property type="entry name" value="yjeF_nterm"/>
    <property type="match status" value="1"/>
</dbReference>
<dbReference type="InterPro" id="IPR017953">
    <property type="entry name" value="Carbohydrate_kinase_pred_CS"/>
</dbReference>
<organism evidence="21 22">
    <name type="scientific">Pedobacter chitinilyticus</name>
    <dbReference type="NCBI Taxonomy" id="2233776"/>
    <lineage>
        <taxon>Bacteria</taxon>
        <taxon>Pseudomonadati</taxon>
        <taxon>Bacteroidota</taxon>
        <taxon>Sphingobacteriia</taxon>
        <taxon>Sphingobacteriales</taxon>
        <taxon>Sphingobacteriaceae</taxon>
        <taxon>Pedobacter</taxon>
    </lineage>
</organism>
<comment type="caution">
    <text evidence="21">The sequence shown here is derived from an EMBL/GenBank/DDBJ whole genome shotgun (WGS) entry which is preliminary data.</text>
</comment>
<dbReference type="SUPFAM" id="SSF64153">
    <property type="entry name" value="YjeF N-terminal domain-like"/>
    <property type="match status" value="1"/>
</dbReference>